<feature type="domain" description="UDP-glucose/GDP-mannose dehydrogenase dimerisation" evidence="3">
    <location>
        <begin position="161"/>
        <end position="257"/>
    </location>
</feature>
<dbReference type="Gene3D" id="1.20.5.100">
    <property type="entry name" value="Cytochrome c1, transmembrane anchor, C-terminal"/>
    <property type="match status" value="1"/>
</dbReference>
<dbReference type="InterPro" id="IPR001732">
    <property type="entry name" value="UDP-Glc/GDP-Man_DH_N"/>
</dbReference>
<dbReference type="SUPFAM" id="SSF48179">
    <property type="entry name" value="6-phosphogluconate dehydrogenase C-terminal domain-like"/>
    <property type="match status" value="1"/>
</dbReference>
<dbReference type="PANTHER" id="PTHR43750">
    <property type="entry name" value="UDP-GLUCOSE 6-DEHYDROGENASE TUAD"/>
    <property type="match status" value="1"/>
</dbReference>
<evidence type="ECO:0000313" key="5">
    <source>
        <dbReference type="EMBL" id="MBE7525509.1"/>
    </source>
</evidence>
<dbReference type="InterPro" id="IPR028359">
    <property type="entry name" value="UDP_ManNAc/GlcNAc_DH"/>
</dbReference>
<dbReference type="Pfam" id="PF00984">
    <property type="entry name" value="UDPG_MGDP_dh"/>
    <property type="match status" value="1"/>
</dbReference>
<reference evidence="5" key="1">
    <citation type="submission" date="2020-05" db="EMBL/GenBank/DDBJ databases">
        <title>High-Quality Genomes of Partial-Nitritation/Anammox System by Hierarchical Clustering Based Hybrid Assembly.</title>
        <authorList>
            <person name="Liu L."/>
            <person name="Wang Y."/>
            <person name="Che Y."/>
            <person name="Chen Y."/>
            <person name="Xia Y."/>
            <person name="Luo R."/>
            <person name="Cheng S.H."/>
            <person name="Zheng C."/>
            <person name="Zhang T."/>
        </authorList>
    </citation>
    <scope>NUCLEOTIDE SEQUENCE</scope>
    <source>
        <strain evidence="5">H1_PAT1</strain>
    </source>
</reference>
<dbReference type="InterPro" id="IPR008927">
    <property type="entry name" value="6-PGluconate_DH-like_C_sf"/>
</dbReference>
<dbReference type="PANTHER" id="PTHR43750:SF3">
    <property type="entry name" value="UDP-GLUCOSE 6-DEHYDROGENASE TUAD"/>
    <property type="match status" value="1"/>
</dbReference>
<dbReference type="GO" id="GO:0000271">
    <property type="term" value="P:polysaccharide biosynthetic process"/>
    <property type="evidence" value="ECO:0007669"/>
    <property type="project" value="InterPro"/>
</dbReference>
<evidence type="ECO:0000259" key="4">
    <source>
        <dbReference type="Pfam" id="PF03721"/>
    </source>
</evidence>
<dbReference type="GO" id="GO:0016628">
    <property type="term" value="F:oxidoreductase activity, acting on the CH-CH group of donors, NAD or NADP as acceptor"/>
    <property type="evidence" value="ECO:0007669"/>
    <property type="project" value="InterPro"/>
</dbReference>
<gene>
    <name evidence="5" type="ORF">HS096_03950</name>
</gene>
<dbReference type="GO" id="GO:0016616">
    <property type="term" value="F:oxidoreductase activity, acting on the CH-OH group of donors, NAD or NADP as acceptor"/>
    <property type="evidence" value="ECO:0007669"/>
    <property type="project" value="InterPro"/>
</dbReference>
<dbReference type="SUPFAM" id="SSF51735">
    <property type="entry name" value="NAD(P)-binding Rossmann-fold domains"/>
    <property type="match status" value="1"/>
</dbReference>
<sequence length="278" mass="31482">MNGQPSIAIIGLGWVGGALDRFFQTRNIDVGRYDPPKGLSDNSVLDDADVIFIAVPTPFYLDGSGFDDTYIRAAIEAIPGEGKTIVLKSTILPGTTDRLQALYPQHRFIFNPEFLTQSRVDEDMQHPNRQIIGYTNQSRRDAETVMGLLPRAPFEKIIPARAAEMVKYFGNAFYALKVAYANQMYDLCKQLDIEYDMVKECAKAEPWMGDMHWEIFYQGYRGYGGKCLPKDTRSILQLGKELGIDMSLLEAAEQYNNELVRKQGKDIQWEEGSPRKES</sequence>
<comment type="similarity">
    <text evidence="1 2">Belongs to the UDP-glucose/GDP-mannose dehydrogenase family.</text>
</comment>
<dbReference type="Gene3D" id="3.40.50.720">
    <property type="entry name" value="NAD(P)-binding Rossmann-like Domain"/>
    <property type="match status" value="2"/>
</dbReference>
<dbReference type="Pfam" id="PF03721">
    <property type="entry name" value="UDPG_MGDP_dh_N"/>
    <property type="match status" value="1"/>
</dbReference>
<dbReference type="GO" id="GO:0051287">
    <property type="term" value="F:NAD binding"/>
    <property type="evidence" value="ECO:0007669"/>
    <property type="project" value="InterPro"/>
</dbReference>
<name>A0A928TSV7_UNCKA</name>
<dbReference type="PIRSF" id="PIRSF500136">
    <property type="entry name" value="UDP_ManNAc_DH"/>
    <property type="match status" value="1"/>
</dbReference>
<dbReference type="InterPro" id="IPR017476">
    <property type="entry name" value="UDP-Glc/GDP-Man"/>
</dbReference>
<dbReference type="PIRSF" id="PIRSF000124">
    <property type="entry name" value="UDPglc_GDPman_dh"/>
    <property type="match status" value="1"/>
</dbReference>
<organism evidence="5 6">
    <name type="scientific">candidate division WWE3 bacterium</name>
    <dbReference type="NCBI Taxonomy" id="2053526"/>
    <lineage>
        <taxon>Bacteria</taxon>
        <taxon>Katanobacteria</taxon>
    </lineage>
</organism>
<dbReference type="InterPro" id="IPR036291">
    <property type="entry name" value="NAD(P)-bd_dom_sf"/>
</dbReference>
<protein>
    <submittedName>
        <fullName evidence="5">UDP-glucose/GDP-mannose dehydrogenase family protein</fullName>
    </submittedName>
</protein>
<proteinExistence type="inferred from homology"/>
<evidence type="ECO:0000313" key="6">
    <source>
        <dbReference type="Proteomes" id="UP000710385"/>
    </source>
</evidence>
<dbReference type="Proteomes" id="UP000710385">
    <property type="component" value="Unassembled WGS sequence"/>
</dbReference>
<comment type="caution">
    <text evidence="5">The sequence shown here is derived from an EMBL/GenBank/DDBJ whole genome shotgun (WGS) entry which is preliminary data.</text>
</comment>
<dbReference type="EMBL" id="JABTTY010000001">
    <property type="protein sequence ID" value="MBE7525509.1"/>
    <property type="molecule type" value="Genomic_DNA"/>
</dbReference>
<evidence type="ECO:0000256" key="2">
    <source>
        <dbReference type="PIRNR" id="PIRNR000124"/>
    </source>
</evidence>
<evidence type="ECO:0000259" key="3">
    <source>
        <dbReference type="Pfam" id="PF00984"/>
    </source>
</evidence>
<evidence type="ECO:0000256" key="1">
    <source>
        <dbReference type="ARBA" id="ARBA00006601"/>
    </source>
</evidence>
<dbReference type="InterPro" id="IPR014026">
    <property type="entry name" value="UDP-Glc/GDP-Man_DH_dimer"/>
</dbReference>
<dbReference type="AlphaFoldDB" id="A0A928TSV7"/>
<accession>A0A928TSV7</accession>
<feature type="domain" description="UDP-glucose/GDP-mannose dehydrogenase N-terminal" evidence="4">
    <location>
        <begin position="44"/>
        <end position="140"/>
    </location>
</feature>